<dbReference type="EMBL" id="QGUI01000196">
    <property type="protein sequence ID" value="PZM99022.1"/>
    <property type="molecule type" value="Genomic_DNA"/>
</dbReference>
<reference evidence="4" key="1">
    <citation type="submission" date="2018-05" db="EMBL/GenBank/DDBJ databases">
        <authorList>
            <person name="Moura L."/>
            <person name="Setubal J.C."/>
        </authorList>
    </citation>
    <scope>NUCLEOTIDE SEQUENCE</scope>
    <source>
        <strain evidence="4">ZC4RG45</strain>
    </source>
</reference>
<dbReference type="CDD" id="cd04496">
    <property type="entry name" value="SSB_OBF"/>
    <property type="match status" value="1"/>
</dbReference>
<dbReference type="NCBIfam" id="TIGR00621">
    <property type="entry name" value="ssb"/>
    <property type="match status" value="1"/>
</dbReference>
<dbReference type="InterPro" id="IPR011344">
    <property type="entry name" value="ssDNA-bd"/>
</dbReference>
<dbReference type="Gene3D" id="2.40.50.140">
    <property type="entry name" value="Nucleic acid-binding proteins"/>
    <property type="match status" value="1"/>
</dbReference>
<dbReference type="AlphaFoldDB" id="A0A2W4JIG0"/>
<keyword evidence="1 2" id="KW-0238">DNA-binding</keyword>
<sequence length="134" mass="14733">MATGETVVTVNGRVATDVERRAVGEGNEMAGFLVISTERKFDKSLGDWVDGRKFSVWVTCWRRLARNVAMSLSKGDDVIVCGRLRTREYEDGGKTRYATELDAYAVGPNLTRAVAEVRRLRLGEGHPSAQAQAA</sequence>
<dbReference type="GO" id="GO:0003697">
    <property type="term" value="F:single-stranded DNA binding"/>
    <property type="evidence" value="ECO:0007669"/>
    <property type="project" value="InterPro"/>
</dbReference>
<evidence type="ECO:0000256" key="3">
    <source>
        <dbReference type="RuleBase" id="RU000524"/>
    </source>
</evidence>
<dbReference type="EMBL" id="QGUI02000287">
    <property type="protein sequence ID" value="MFO7193845.1"/>
    <property type="molecule type" value="Genomic_DNA"/>
</dbReference>
<protein>
    <recommendedName>
        <fullName evidence="2 3">Single-stranded DNA-binding protein</fullName>
    </recommendedName>
</protein>
<evidence type="ECO:0000313" key="6">
    <source>
        <dbReference type="Proteomes" id="UP000249324"/>
    </source>
</evidence>
<dbReference type="PROSITE" id="PS50935">
    <property type="entry name" value="SSB"/>
    <property type="match status" value="1"/>
</dbReference>
<accession>A0A2W4JIG0</accession>
<comment type="caution">
    <text evidence="5">The sequence shown here is derived from an EMBL/GenBank/DDBJ whole genome shotgun (WGS) entry which is preliminary data.</text>
</comment>
<evidence type="ECO:0000313" key="5">
    <source>
        <dbReference type="EMBL" id="PZM99022.1"/>
    </source>
</evidence>
<reference evidence="4" key="4">
    <citation type="submission" date="2023-08" db="EMBL/GenBank/DDBJ databases">
        <authorList>
            <person name="Guima S.E.S."/>
            <person name="Martins L.F."/>
            <person name="Silva A.M."/>
            <person name="Setubal J.C."/>
        </authorList>
    </citation>
    <scope>NUCLEOTIDE SEQUENCE</scope>
    <source>
        <strain evidence="4">ZC4RG45</strain>
    </source>
</reference>
<evidence type="ECO:0000313" key="4">
    <source>
        <dbReference type="EMBL" id="MFO7193845.1"/>
    </source>
</evidence>
<evidence type="ECO:0000256" key="2">
    <source>
        <dbReference type="PIRNR" id="PIRNR002070"/>
    </source>
</evidence>
<dbReference type="Pfam" id="PF00436">
    <property type="entry name" value="SSB"/>
    <property type="match status" value="1"/>
</dbReference>
<dbReference type="PIRSF" id="PIRSF002070">
    <property type="entry name" value="SSB"/>
    <property type="match status" value="1"/>
</dbReference>
<dbReference type="SUPFAM" id="SSF50249">
    <property type="entry name" value="Nucleic acid-binding proteins"/>
    <property type="match status" value="1"/>
</dbReference>
<evidence type="ECO:0000256" key="1">
    <source>
        <dbReference type="ARBA" id="ARBA00023125"/>
    </source>
</evidence>
<reference evidence="5" key="2">
    <citation type="submission" date="2018-05" db="EMBL/GenBank/DDBJ databases">
        <authorList>
            <person name="Lanie J.A."/>
            <person name="Ng W.-L."/>
            <person name="Kazmierczak K.M."/>
            <person name="Andrzejewski T.M."/>
            <person name="Davidsen T.M."/>
            <person name="Wayne K.J."/>
            <person name="Tettelin H."/>
            <person name="Glass J.I."/>
            <person name="Rusch D."/>
            <person name="Podicherti R."/>
            <person name="Tsui H.-C.T."/>
            <person name="Winkler M.E."/>
        </authorList>
    </citation>
    <scope>NUCLEOTIDE SEQUENCE</scope>
    <source>
        <strain evidence="5">ZC4RG45</strain>
    </source>
</reference>
<dbReference type="InterPro" id="IPR000424">
    <property type="entry name" value="Primosome_PriB/ssb"/>
</dbReference>
<dbReference type="InterPro" id="IPR012340">
    <property type="entry name" value="NA-bd_OB-fold"/>
</dbReference>
<proteinExistence type="predicted"/>
<name>A0A2W4JIG0_9PSEU</name>
<dbReference type="Proteomes" id="UP000249324">
    <property type="component" value="Unassembled WGS sequence"/>
</dbReference>
<gene>
    <name evidence="4" type="primary">ssb</name>
    <name evidence="4" type="ORF">DIU77_016495</name>
    <name evidence="5" type="ORF">DIU77_06695</name>
</gene>
<organism evidence="5">
    <name type="scientific">Thermocrispum agreste</name>
    <dbReference type="NCBI Taxonomy" id="37925"/>
    <lineage>
        <taxon>Bacteria</taxon>
        <taxon>Bacillati</taxon>
        <taxon>Actinomycetota</taxon>
        <taxon>Actinomycetes</taxon>
        <taxon>Pseudonocardiales</taxon>
        <taxon>Pseudonocardiaceae</taxon>
        <taxon>Thermocrispum</taxon>
    </lineage>
</organism>
<dbReference type="STRING" id="1111738.GCA_000427905_02341"/>
<reference evidence="4 6" key="3">
    <citation type="journal article" date="2021" name="BMC Genomics">
        <title>Genome-resolved metagenome and metatranscriptome analyses of thermophilic composting reveal key bacterial players and their metabolic interactions.</title>
        <authorList>
            <person name="Braga L.P.P."/>
            <person name="Pereira R.V."/>
            <person name="Martins L.F."/>
            <person name="Moura L.M.S."/>
            <person name="Sanchez F.B."/>
            <person name="Patane J.S.L."/>
            <person name="da Silva A.M."/>
            <person name="Setubal J.C."/>
        </authorList>
    </citation>
    <scope>NUCLEOTIDE SEQUENCE [LARGE SCALE GENOMIC DNA]</scope>
    <source>
        <strain evidence="4">ZC4RG45</strain>
    </source>
</reference>
<dbReference type="GO" id="GO:0006260">
    <property type="term" value="P:DNA replication"/>
    <property type="evidence" value="ECO:0007669"/>
    <property type="project" value="InterPro"/>
</dbReference>